<accession>A0ACC3Z328</accession>
<evidence type="ECO:0000313" key="1">
    <source>
        <dbReference type="EMBL" id="KAL0938496.1"/>
    </source>
</evidence>
<dbReference type="EMBL" id="VUJX02000003">
    <property type="protein sequence ID" value="KAL0938496.1"/>
    <property type="molecule type" value="Genomic_DNA"/>
</dbReference>
<organism evidence="1 2">
    <name type="scientific">Colletotrichum truncatum</name>
    <name type="common">Anthracnose fungus</name>
    <name type="synonym">Colletotrichum capsici</name>
    <dbReference type="NCBI Taxonomy" id="5467"/>
    <lineage>
        <taxon>Eukaryota</taxon>
        <taxon>Fungi</taxon>
        <taxon>Dikarya</taxon>
        <taxon>Ascomycota</taxon>
        <taxon>Pezizomycotina</taxon>
        <taxon>Sordariomycetes</taxon>
        <taxon>Hypocreomycetidae</taxon>
        <taxon>Glomerellales</taxon>
        <taxon>Glomerellaceae</taxon>
        <taxon>Colletotrichum</taxon>
        <taxon>Colletotrichum truncatum species complex</taxon>
    </lineage>
</organism>
<name>A0ACC3Z328_COLTU</name>
<gene>
    <name evidence="1" type="ORF">CTRU02_205106</name>
</gene>
<keyword evidence="2" id="KW-1185">Reference proteome</keyword>
<reference evidence="1 2" key="1">
    <citation type="journal article" date="2020" name="Phytopathology">
        <title>Genome Sequence Resources of Colletotrichum truncatum, C. plurivorum, C. musicola, and C. sojae: Four Species Pathogenic to Soybean (Glycine max).</title>
        <authorList>
            <person name="Rogerio F."/>
            <person name="Boufleur T.R."/>
            <person name="Ciampi-Guillardi M."/>
            <person name="Sukno S.A."/>
            <person name="Thon M.R."/>
            <person name="Massola Junior N.S."/>
            <person name="Baroncelli R."/>
        </authorList>
    </citation>
    <scope>NUCLEOTIDE SEQUENCE [LARGE SCALE GENOMIC DNA]</scope>
    <source>
        <strain evidence="1 2">CMES1059</strain>
    </source>
</reference>
<evidence type="ECO:0000313" key="2">
    <source>
        <dbReference type="Proteomes" id="UP000805649"/>
    </source>
</evidence>
<protein>
    <submittedName>
        <fullName evidence="1">Uncharacterized protein</fullName>
    </submittedName>
</protein>
<comment type="caution">
    <text evidence="1">The sequence shown here is derived from an EMBL/GenBank/DDBJ whole genome shotgun (WGS) entry which is preliminary data.</text>
</comment>
<proteinExistence type="predicted"/>
<sequence>MATTSSLGDIPIYRIDLGQSPELRYVKLATDFAERMQAVAPLFDEVLECFLIPKHMIRLLKLVSRIALRKVFDDEQTREIKAIAKVAGIDRYLVVALNVFLDLLLGCTSGAILTRPESAHTTKEHISDRLIHFRTLEWDMGSLRSLLVVLEFVDSRKAEPGRVIARSVTYAGFVGVLTGVRQNLSLSLNHRPVHDCNDSSLRRHQLLVVLGIRESISSVLRRALMSENDDDNMSATKDGRVPEKRPDRLSQIATKAKELASRTTSPCYVTLCDGKDVAIVLKDLTDGKVKTSSYFMIQTNHDVEHGSCCSHKTKKPESSELHVEYLGGDEWLAESQDRLGALQSRWLGHVKAHSDDPSVTSLASGNGICLDSPQAQLNDRLTLSGISERRLLKWVRSPPTTNNLTHFSCLMDPHTGEIRGLTRGPDPSSIE</sequence>
<dbReference type="Proteomes" id="UP000805649">
    <property type="component" value="Unassembled WGS sequence"/>
</dbReference>